<dbReference type="InterPro" id="IPR004017">
    <property type="entry name" value="Cys_rich_dom"/>
</dbReference>
<dbReference type="SUPFAM" id="SSF46548">
    <property type="entry name" value="alpha-helical ferredoxin"/>
    <property type="match status" value="1"/>
</dbReference>
<dbReference type="EMBL" id="CP000561">
    <property type="protein sequence ID" value="ABO08859.1"/>
    <property type="molecule type" value="Genomic_DNA"/>
</dbReference>
<sequence>MAHEAAQHGAAAFKMGDTSNIKPFKAKEDQVKVLHSRVGLELPKDPLEHIRRRLREEVSRNRNVKMAMEVCVHCGICLDNCPTYVQTKDIFNSPVGRAELIRSVIKAESLSGKLFGKAVGAVKLTEEQLEKIYTYYYQCLECRKCAYSCPFGIDQADITRLVREVMYEAGIISKYIATVIDAVERTGTNLGMKPMAVIKSITFAAGEIKEEKGVEVEYFIYRDDQNKLVKYKADQPVKEVQPGDPDWPEALLIPPSADFFTNMETLKGYMLFLHLMGIKYAFSTEMAELANFGLFASERHMKFIGQKAVNAALRLKVKYVIAGECGHGWRAFKNYTGPELEKHGIKTMHVFHLVVDAIKNGKLKLDPSRNGDVVYTFQDSCNYARGGDLTEEPRFIIRHVVKNYVESPNNREKTWCCGGGGGLLTDELLPLRIQYAKNWYEDALKVNANHVVRACAICKAQLSHTIPHLNKEYGKNITYSGLMDLVYKAIVV</sequence>
<accession>A3MW42</accession>
<dbReference type="GO" id="GO:0016491">
    <property type="term" value="F:oxidoreductase activity"/>
    <property type="evidence" value="ECO:0007669"/>
    <property type="project" value="UniProtKB-ARBA"/>
</dbReference>
<keyword evidence="2" id="KW-0004">4Fe-4S</keyword>
<dbReference type="AlphaFoldDB" id="A3MW42"/>
<keyword evidence="9" id="KW-1185">Reference proteome</keyword>
<evidence type="ECO:0000256" key="5">
    <source>
        <dbReference type="ARBA" id="ARBA00023004"/>
    </source>
</evidence>
<dbReference type="KEGG" id="pcl:Pcal_1439"/>
<evidence type="ECO:0000256" key="3">
    <source>
        <dbReference type="ARBA" id="ARBA00022723"/>
    </source>
</evidence>
<name>A3MW42_PYRCJ</name>
<dbReference type="PANTHER" id="PTHR43551:SF1">
    <property type="entry name" value="HETERODISULFIDE REDUCTASE"/>
    <property type="match status" value="1"/>
</dbReference>
<evidence type="ECO:0000313" key="8">
    <source>
        <dbReference type="EMBL" id="ABO08859.1"/>
    </source>
</evidence>
<keyword evidence="1" id="KW-0813">Transport</keyword>
<dbReference type="Pfam" id="PF13183">
    <property type="entry name" value="Fer4_8"/>
    <property type="match status" value="1"/>
</dbReference>
<keyword evidence="6" id="KW-0411">Iron-sulfur</keyword>
<dbReference type="eggNOG" id="arCOG00333">
    <property type="taxonomic scope" value="Archaea"/>
</dbReference>
<dbReference type="HOGENOM" id="CLU_023081_6_0_2"/>
<dbReference type="InterPro" id="IPR017900">
    <property type="entry name" value="4Fe4S_Fe_S_CS"/>
</dbReference>
<organism evidence="8 9">
    <name type="scientific">Pyrobaculum calidifontis (strain DSM 21063 / JCM 11548 / VA1)</name>
    <dbReference type="NCBI Taxonomy" id="410359"/>
    <lineage>
        <taxon>Archaea</taxon>
        <taxon>Thermoproteota</taxon>
        <taxon>Thermoprotei</taxon>
        <taxon>Thermoproteales</taxon>
        <taxon>Thermoproteaceae</taxon>
        <taxon>Pyrobaculum</taxon>
    </lineage>
</organism>
<dbReference type="PROSITE" id="PS00198">
    <property type="entry name" value="4FE4S_FER_1"/>
    <property type="match status" value="2"/>
</dbReference>
<gene>
    <name evidence="8" type="ordered locus">Pcal_1439</name>
</gene>
<dbReference type="GO" id="GO:0046872">
    <property type="term" value="F:metal ion binding"/>
    <property type="evidence" value="ECO:0007669"/>
    <property type="project" value="UniProtKB-KW"/>
</dbReference>
<evidence type="ECO:0000256" key="6">
    <source>
        <dbReference type="ARBA" id="ARBA00023014"/>
    </source>
</evidence>
<dbReference type="Pfam" id="PF02754">
    <property type="entry name" value="CCG"/>
    <property type="match status" value="1"/>
</dbReference>
<dbReference type="PROSITE" id="PS51379">
    <property type="entry name" value="4FE4S_FER_2"/>
    <property type="match status" value="2"/>
</dbReference>
<feature type="domain" description="4Fe-4S ferredoxin-type" evidence="7">
    <location>
        <begin position="62"/>
        <end position="91"/>
    </location>
</feature>
<evidence type="ECO:0000259" key="7">
    <source>
        <dbReference type="PROSITE" id="PS51379"/>
    </source>
</evidence>
<evidence type="ECO:0000256" key="1">
    <source>
        <dbReference type="ARBA" id="ARBA00022448"/>
    </source>
</evidence>
<keyword evidence="3" id="KW-0479">Metal-binding</keyword>
<feature type="domain" description="4Fe-4S ferredoxin-type" evidence="7">
    <location>
        <begin position="130"/>
        <end position="159"/>
    </location>
</feature>
<dbReference type="Proteomes" id="UP000001431">
    <property type="component" value="Chromosome"/>
</dbReference>
<dbReference type="STRING" id="410359.Pcal_1439"/>
<evidence type="ECO:0000256" key="4">
    <source>
        <dbReference type="ARBA" id="ARBA00022982"/>
    </source>
</evidence>
<proteinExistence type="predicted"/>
<dbReference type="InterPro" id="IPR017896">
    <property type="entry name" value="4Fe4S_Fe-S-bd"/>
</dbReference>
<protein>
    <recommendedName>
        <fullName evidence="7">4Fe-4S ferredoxin-type domain-containing protein</fullName>
    </recommendedName>
</protein>
<keyword evidence="5" id="KW-0408">Iron</keyword>
<evidence type="ECO:0000313" key="9">
    <source>
        <dbReference type="Proteomes" id="UP000001431"/>
    </source>
</evidence>
<dbReference type="PANTHER" id="PTHR43551">
    <property type="entry name" value="FUMARATE REDUCTASE IRON-SULFUR SUBUNIT"/>
    <property type="match status" value="1"/>
</dbReference>
<dbReference type="InterPro" id="IPR009051">
    <property type="entry name" value="Helical_ferredxn"/>
</dbReference>
<keyword evidence="4" id="KW-0249">Electron transport</keyword>
<reference evidence="8" key="1">
    <citation type="submission" date="2007-02" db="EMBL/GenBank/DDBJ databases">
        <title>Complete sequence of Pyrobaculum calidifontis JCM 11548.</title>
        <authorList>
            <consortium name="US DOE Joint Genome Institute"/>
            <person name="Copeland A."/>
            <person name="Lucas S."/>
            <person name="Lapidus A."/>
            <person name="Barry K."/>
            <person name="Glavina del Rio T."/>
            <person name="Dalin E."/>
            <person name="Tice H."/>
            <person name="Pitluck S."/>
            <person name="Chain P."/>
            <person name="Malfatti S."/>
            <person name="Shin M."/>
            <person name="Vergez L."/>
            <person name="Schmutz J."/>
            <person name="Larimer F."/>
            <person name="Land M."/>
            <person name="Hauser L."/>
            <person name="Kyrpides N."/>
            <person name="Mikhailova N."/>
            <person name="Cozen A.E."/>
            <person name="Fitz-Gibbon S.T."/>
            <person name="House C.H."/>
            <person name="Saltikov C."/>
            <person name="Lowe T.M."/>
            <person name="Richardson P."/>
        </authorList>
    </citation>
    <scope>NUCLEOTIDE SEQUENCE [LARGE SCALE GENOMIC DNA]</scope>
    <source>
        <strain evidence="8">JCM 11548</strain>
    </source>
</reference>
<evidence type="ECO:0000256" key="2">
    <source>
        <dbReference type="ARBA" id="ARBA00022485"/>
    </source>
</evidence>
<dbReference type="GO" id="GO:0051539">
    <property type="term" value="F:4 iron, 4 sulfur cluster binding"/>
    <property type="evidence" value="ECO:0007669"/>
    <property type="project" value="UniProtKB-KW"/>
</dbReference>
<dbReference type="Gene3D" id="1.10.1060.10">
    <property type="entry name" value="Alpha-helical ferredoxin"/>
    <property type="match status" value="1"/>
</dbReference>